<comment type="caution">
    <text evidence="2">The sequence shown here is derived from an EMBL/GenBank/DDBJ whole genome shotgun (WGS) entry which is preliminary data.</text>
</comment>
<evidence type="ECO:0000313" key="2">
    <source>
        <dbReference type="EMBL" id="MDG2949151.1"/>
    </source>
</evidence>
<keyword evidence="1" id="KW-1133">Transmembrane helix</keyword>
<protein>
    <recommendedName>
        <fullName evidence="4">Spore cortex biosynthesis protein YabQ</fullName>
    </recommendedName>
</protein>
<name>A0AAW6Q8S5_9PAST</name>
<dbReference type="Proteomes" id="UP001214976">
    <property type="component" value="Unassembled WGS sequence"/>
</dbReference>
<sequence>MRFFTYPEKFNEILIIFVDYVGALIATFMLMGAVTESFFQDIAKIALSDFNRIMFRLFISFVLFYLYKELRESVDHLYWKLVYGVIEWLMFGVGIYLGSLLLTLAPRNRKVTQRRNRMRKNKGAR</sequence>
<proteinExistence type="predicted"/>
<keyword evidence="1" id="KW-0472">Membrane</keyword>
<feature type="transmembrane region" description="Helical" evidence="1">
    <location>
        <begin position="82"/>
        <end position="105"/>
    </location>
</feature>
<organism evidence="2 3">
    <name type="scientific">Exercitatus varius</name>
    <dbReference type="NCBI Taxonomy" id="67857"/>
    <lineage>
        <taxon>Bacteria</taxon>
        <taxon>Pseudomonadati</taxon>
        <taxon>Pseudomonadota</taxon>
        <taxon>Gammaproteobacteria</taxon>
        <taxon>Pasteurellales</taxon>
        <taxon>Pasteurellaceae</taxon>
        <taxon>Exercitatus</taxon>
    </lineage>
</organism>
<dbReference type="AlphaFoldDB" id="A0AAW6Q8S5"/>
<gene>
    <name evidence="2" type="ORF">P7M15_01205</name>
</gene>
<keyword evidence="1" id="KW-0812">Transmembrane</keyword>
<dbReference type="EMBL" id="JARQTW010000002">
    <property type="protein sequence ID" value="MDG2949151.1"/>
    <property type="molecule type" value="Genomic_DNA"/>
</dbReference>
<feature type="transmembrane region" description="Helical" evidence="1">
    <location>
        <begin position="13"/>
        <end position="33"/>
    </location>
</feature>
<evidence type="ECO:0000256" key="1">
    <source>
        <dbReference type="SAM" id="Phobius"/>
    </source>
</evidence>
<reference evidence="2" key="1">
    <citation type="submission" date="2023-03" db="EMBL/GenBank/DDBJ databases">
        <title>Classification of Bisgaard taxon 6 and taxon 10 as Exercitatus varius gen. nov., spec. nov.</title>
        <authorList>
            <person name="Christensen H."/>
        </authorList>
    </citation>
    <scope>NUCLEOTIDE SEQUENCE</scope>
    <source>
        <strain evidence="2">86116</strain>
    </source>
</reference>
<accession>A0AAW6Q8S5</accession>
<evidence type="ECO:0008006" key="4">
    <source>
        <dbReference type="Google" id="ProtNLM"/>
    </source>
</evidence>
<evidence type="ECO:0000313" key="3">
    <source>
        <dbReference type="Proteomes" id="UP001214976"/>
    </source>
</evidence>